<proteinExistence type="predicted"/>
<evidence type="ECO:0000313" key="3">
    <source>
        <dbReference type="Proteomes" id="UP000257109"/>
    </source>
</evidence>
<reference evidence="2" key="1">
    <citation type="submission" date="2018-05" db="EMBL/GenBank/DDBJ databases">
        <title>Draft genome of Mucuna pruriens seed.</title>
        <authorList>
            <person name="Nnadi N.E."/>
            <person name="Vos R."/>
            <person name="Hasami M.H."/>
            <person name="Devisetty U.K."/>
            <person name="Aguiy J.C."/>
        </authorList>
    </citation>
    <scope>NUCLEOTIDE SEQUENCE [LARGE SCALE GENOMIC DNA]</scope>
    <source>
        <strain evidence="2">JCA_2017</strain>
    </source>
</reference>
<dbReference type="Proteomes" id="UP000257109">
    <property type="component" value="Unassembled WGS sequence"/>
</dbReference>
<evidence type="ECO:0000313" key="2">
    <source>
        <dbReference type="EMBL" id="RDY11130.1"/>
    </source>
</evidence>
<comment type="caution">
    <text evidence="2">The sequence shown here is derived from an EMBL/GenBank/DDBJ whole genome shotgun (WGS) entry which is preliminary data.</text>
</comment>
<accession>A0A371I7V7</accession>
<gene>
    <name evidence="2" type="ORF">CR513_04263</name>
</gene>
<dbReference type="InterPro" id="IPR054722">
    <property type="entry name" value="PolX-like_BBD"/>
</dbReference>
<organism evidence="2 3">
    <name type="scientific">Mucuna pruriens</name>
    <name type="common">Velvet bean</name>
    <name type="synonym">Dolichos pruriens</name>
    <dbReference type="NCBI Taxonomy" id="157652"/>
    <lineage>
        <taxon>Eukaryota</taxon>
        <taxon>Viridiplantae</taxon>
        <taxon>Streptophyta</taxon>
        <taxon>Embryophyta</taxon>
        <taxon>Tracheophyta</taxon>
        <taxon>Spermatophyta</taxon>
        <taxon>Magnoliopsida</taxon>
        <taxon>eudicotyledons</taxon>
        <taxon>Gunneridae</taxon>
        <taxon>Pentapetalae</taxon>
        <taxon>rosids</taxon>
        <taxon>fabids</taxon>
        <taxon>Fabales</taxon>
        <taxon>Fabaceae</taxon>
        <taxon>Papilionoideae</taxon>
        <taxon>50 kb inversion clade</taxon>
        <taxon>NPAAA clade</taxon>
        <taxon>indigoferoid/millettioid clade</taxon>
        <taxon>Phaseoleae</taxon>
        <taxon>Mucuna</taxon>
    </lineage>
</organism>
<sequence>MGHLDPISKDCYHKNIWYLDNNCNNHITRDKEAFVAINSSFVSKVKLGNVGYVEVEGKCNIIVTTKQKG</sequence>
<dbReference type="OrthoDB" id="1072921at2759"/>
<feature type="domain" description="Retrovirus-related Pol polyprotein from transposon TNT 1-94-like beta-barrel" evidence="1">
    <location>
        <begin position="17"/>
        <end position="67"/>
    </location>
</feature>
<name>A0A371I7V7_MUCPR</name>
<feature type="non-terminal residue" evidence="2">
    <location>
        <position position="1"/>
    </location>
</feature>
<evidence type="ECO:0000259" key="1">
    <source>
        <dbReference type="Pfam" id="PF22936"/>
    </source>
</evidence>
<protein>
    <recommendedName>
        <fullName evidence="1">Retrovirus-related Pol polyprotein from transposon TNT 1-94-like beta-barrel domain-containing protein</fullName>
    </recommendedName>
</protein>
<dbReference type="AlphaFoldDB" id="A0A371I7V7"/>
<dbReference type="Pfam" id="PF22936">
    <property type="entry name" value="Pol_BBD"/>
    <property type="match status" value="1"/>
</dbReference>
<dbReference type="EMBL" id="QJKJ01000704">
    <property type="protein sequence ID" value="RDY11130.1"/>
    <property type="molecule type" value="Genomic_DNA"/>
</dbReference>
<keyword evidence="3" id="KW-1185">Reference proteome</keyword>